<dbReference type="OrthoDB" id="428734at2759"/>
<dbReference type="SUPFAM" id="SSF52075">
    <property type="entry name" value="Outer arm dynein light chain 1"/>
    <property type="match status" value="1"/>
</dbReference>
<dbReference type="PANTHER" id="PTHR48051">
    <property type="match status" value="1"/>
</dbReference>
<evidence type="ECO:0000313" key="5">
    <source>
        <dbReference type="Proteomes" id="UP000014978"/>
    </source>
</evidence>
<dbReference type="InParanoid" id="S7W692"/>
<dbReference type="Pfam" id="PF00560">
    <property type="entry name" value="LRR_1"/>
    <property type="match status" value="3"/>
</dbReference>
<dbReference type="SUPFAM" id="SSF52058">
    <property type="entry name" value="L domain-like"/>
    <property type="match status" value="1"/>
</dbReference>
<keyword evidence="1" id="KW-0433">Leucine-rich repeat</keyword>
<dbReference type="InterPro" id="IPR050216">
    <property type="entry name" value="LRR_domain-containing"/>
</dbReference>
<evidence type="ECO:0000313" key="4">
    <source>
        <dbReference type="EMBL" id="EPR78286.1"/>
    </source>
</evidence>
<dbReference type="InterPro" id="IPR032675">
    <property type="entry name" value="LRR_dom_sf"/>
</dbReference>
<evidence type="ECO:0000256" key="1">
    <source>
        <dbReference type="ARBA" id="ARBA00022614"/>
    </source>
</evidence>
<feature type="chain" id="PRO_5004546683" evidence="3">
    <location>
        <begin position="22"/>
        <end position="852"/>
    </location>
</feature>
<dbReference type="InterPro" id="IPR001611">
    <property type="entry name" value="Leu-rich_rpt"/>
</dbReference>
<accession>S7W692</accession>
<dbReference type="EMBL" id="ATCN01000899">
    <property type="protein sequence ID" value="EPR78286.1"/>
    <property type="molecule type" value="Genomic_DNA"/>
</dbReference>
<gene>
    <name evidence="4" type="ORF">SLOPH_1254</name>
</gene>
<evidence type="ECO:0000256" key="2">
    <source>
        <dbReference type="ARBA" id="ARBA00022737"/>
    </source>
</evidence>
<dbReference type="STRING" id="1358809.S7W692"/>
<protein>
    <submittedName>
        <fullName evidence="4">Leucine rich repeat protein</fullName>
    </submittedName>
</protein>
<name>S7W692_SPRLO</name>
<dbReference type="VEuPathDB" id="MicrosporidiaDB:SLOPH_1254"/>
<reference evidence="5" key="1">
    <citation type="journal article" date="2013" name="PLoS Genet.">
        <title>The genome of Spraguea lophii and the basis of host-microsporidian interactions.</title>
        <authorList>
            <person name="Campbell S.E."/>
            <person name="Williams T.A."/>
            <person name="Yousuf A."/>
            <person name="Soanes D.M."/>
            <person name="Paszkiewicz K.H."/>
            <person name="Williams B.A.P."/>
        </authorList>
    </citation>
    <scope>NUCLEOTIDE SEQUENCE [LARGE SCALE GENOMIC DNA]</scope>
    <source>
        <strain evidence="5">42_110</strain>
    </source>
</reference>
<comment type="caution">
    <text evidence="4">The sequence shown here is derived from an EMBL/GenBank/DDBJ whole genome shotgun (WGS) entry which is preliminary data.</text>
</comment>
<dbReference type="InterPro" id="IPR003591">
    <property type="entry name" value="Leu-rich_rpt_typical-subtyp"/>
</dbReference>
<dbReference type="SMART" id="SM00364">
    <property type="entry name" value="LRR_BAC"/>
    <property type="match status" value="6"/>
</dbReference>
<feature type="signal peptide" evidence="3">
    <location>
        <begin position="1"/>
        <end position="21"/>
    </location>
</feature>
<dbReference type="Gene3D" id="3.80.10.10">
    <property type="entry name" value="Ribonuclease Inhibitor"/>
    <property type="match status" value="3"/>
</dbReference>
<organism evidence="4 5">
    <name type="scientific">Spraguea lophii (strain 42_110)</name>
    <name type="common">Microsporidian parasite</name>
    <dbReference type="NCBI Taxonomy" id="1358809"/>
    <lineage>
        <taxon>Eukaryota</taxon>
        <taxon>Fungi</taxon>
        <taxon>Fungi incertae sedis</taxon>
        <taxon>Microsporidia</taxon>
        <taxon>Spragueidae</taxon>
        <taxon>Spraguea</taxon>
    </lineage>
</organism>
<proteinExistence type="predicted"/>
<sequence length="852" mass="100148">MFNFSFLILFLFSFQDENVEDMLYALSSEENRGEQMDMLHTYFGSRNINFDYDQHIFQLNIKCNEEAAYIHRDIWLLDKIQRLVVEKCHLIELPDTMERLNSLTMLNARSNMFLVIPPVIFQLESLVELNLDYNFISKIPDDIIFLTNLMLLHLSNNNIIRIVGIFERLKRLRHLNLGHNPHLLRHENDRPEIQREISFFSVIPKNIQKLDLPSINIVFVPTNITKLVELKYLNISNNNIISLPKNLCIMKRLTKLDVSNNFLSSFPNFLGNLPELKDLKMINNRLTEVIIEGSEFLSLKLLELDTNPIEKVLLYSNSLRNLDLLSLENVLLKEFNIKESGFRSNLYKLRTGRIMNDFKMVHLFITLWSLDTIEQIFEITTLTNIKLACVVSDFFFPQDQLLHNLSRMVLLEYLIIQNAGLKEFPKQILPLTQLKYLDLSKNKLVFLPDIIRYLQTDILVLDQNEIKNISPELFYNEHLEKLSLKRNKIKSFPKFFSKGENFKCVIDMRVNKISMYGNAYTSGILDIPFTMAENFHFTGKQFNTDYTEYYEIIDCIRSRYKYKWVESKVFELKSQAIPNHTLDYEQIEALFTSLETKIQSSRLKSITKNYIGKIYGMDTQLPEDISARYGDRQRNVLKNYIEEILKRMVKLLNTGEDESLIENCFILLGEGYNVCYDGQQEHLVEVIKILKNQNLENLEHSINELIVQYKYDALKKLTTSNSYKQNVHILAFWRYHLSSRFGFEKTDILYRVNFESLLLESEAYIVFQMNKALEVEKVLNDFIESINSTPKLITLISEKLYTSYANDLDMLKQMVVCEGEVEDLLIKGITLIGLEEILLHYGYLKKTARIFH</sequence>
<dbReference type="PROSITE" id="PS51450">
    <property type="entry name" value="LRR"/>
    <property type="match status" value="4"/>
</dbReference>
<dbReference type="AlphaFoldDB" id="S7W692"/>
<dbReference type="HOGENOM" id="CLU_016141_0_0_1"/>
<dbReference type="Pfam" id="PF13855">
    <property type="entry name" value="LRR_8"/>
    <property type="match status" value="1"/>
</dbReference>
<keyword evidence="5" id="KW-1185">Reference proteome</keyword>
<keyword evidence="3" id="KW-0732">Signal</keyword>
<dbReference type="SMART" id="SM00365">
    <property type="entry name" value="LRR_SD22"/>
    <property type="match status" value="4"/>
</dbReference>
<dbReference type="SMART" id="SM00369">
    <property type="entry name" value="LRR_TYP"/>
    <property type="match status" value="6"/>
</dbReference>
<evidence type="ECO:0000256" key="3">
    <source>
        <dbReference type="SAM" id="SignalP"/>
    </source>
</evidence>
<keyword evidence="2" id="KW-0677">Repeat</keyword>
<dbReference type="Proteomes" id="UP000014978">
    <property type="component" value="Unassembled WGS sequence"/>
</dbReference>
<dbReference type="GO" id="GO:0005737">
    <property type="term" value="C:cytoplasm"/>
    <property type="evidence" value="ECO:0007669"/>
    <property type="project" value="TreeGrafter"/>
</dbReference>
<dbReference type="PANTHER" id="PTHR48051:SF1">
    <property type="entry name" value="RAS SUPPRESSOR PROTEIN 1"/>
    <property type="match status" value="1"/>
</dbReference>